<proteinExistence type="predicted"/>
<sequence length="276" mass="31585">MDYYVRLDTLLYILAAIAAVAGVIWVVVHRNFGKSILDMTLRIDREKEKYREMKQQMSNNIAHELRTPVSSIRGYLETLTTCPDIDPARKQMFIERAYAQSIRLSDLIRDIALITKIEEASSQLVKEKINVRHITDELFEEFKEQIAAKGFNVENMLPCDLEITANRTLVYAIFRNLVENSLKYAGEHITVHIESSRQGNDMCQFIYYDTGKGVGREHLKRIFERFYRIQEGRTRDAGGSGLGLSIVRNAVSFHGGSITALVHHGGGLEYRFSLHI</sequence>
<dbReference type="Pfam" id="PF00512">
    <property type="entry name" value="HisKA"/>
    <property type="match status" value="1"/>
</dbReference>
<evidence type="ECO:0000256" key="3">
    <source>
        <dbReference type="ARBA" id="ARBA00022553"/>
    </source>
</evidence>
<dbReference type="EC" id="2.7.13.3" evidence="2"/>
<evidence type="ECO:0000313" key="10">
    <source>
        <dbReference type="Proteomes" id="UP000823661"/>
    </source>
</evidence>
<dbReference type="InterPro" id="IPR036097">
    <property type="entry name" value="HisK_dim/P_sf"/>
</dbReference>
<keyword evidence="7" id="KW-0812">Transmembrane</keyword>
<dbReference type="SMART" id="SM00388">
    <property type="entry name" value="HisKA"/>
    <property type="match status" value="1"/>
</dbReference>
<comment type="catalytic activity">
    <reaction evidence="1">
        <text>ATP + protein L-histidine = ADP + protein N-phospho-L-histidine.</text>
        <dbReference type="EC" id="2.7.13.3"/>
    </reaction>
</comment>
<evidence type="ECO:0000256" key="6">
    <source>
        <dbReference type="ARBA" id="ARBA00023012"/>
    </source>
</evidence>
<keyword evidence="7" id="KW-0472">Membrane</keyword>
<name>A0A9D9HHP8_9BACT</name>
<comment type="caution">
    <text evidence="9">The sequence shown here is derived from an EMBL/GenBank/DDBJ whole genome shotgun (WGS) entry which is preliminary data.</text>
</comment>
<keyword evidence="7" id="KW-1133">Transmembrane helix</keyword>
<evidence type="ECO:0000259" key="8">
    <source>
        <dbReference type="PROSITE" id="PS50109"/>
    </source>
</evidence>
<dbReference type="PANTHER" id="PTHR45453">
    <property type="entry name" value="PHOSPHATE REGULON SENSOR PROTEIN PHOR"/>
    <property type="match status" value="1"/>
</dbReference>
<dbReference type="Gene3D" id="3.30.565.10">
    <property type="entry name" value="Histidine kinase-like ATPase, C-terminal domain"/>
    <property type="match status" value="1"/>
</dbReference>
<feature type="transmembrane region" description="Helical" evidence="7">
    <location>
        <begin position="12"/>
        <end position="32"/>
    </location>
</feature>
<dbReference type="InterPro" id="IPR003594">
    <property type="entry name" value="HATPase_dom"/>
</dbReference>
<gene>
    <name evidence="9" type="ORF">IAC06_04525</name>
</gene>
<keyword evidence="6" id="KW-0902">Two-component regulatory system</keyword>
<dbReference type="InterPro" id="IPR003661">
    <property type="entry name" value="HisK_dim/P_dom"/>
</dbReference>
<accession>A0A9D9HHP8</accession>
<evidence type="ECO:0000256" key="1">
    <source>
        <dbReference type="ARBA" id="ARBA00000085"/>
    </source>
</evidence>
<dbReference type="GO" id="GO:0005886">
    <property type="term" value="C:plasma membrane"/>
    <property type="evidence" value="ECO:0007669"/>
    <property type="project" value="TreeGrafter"/>
</dbReference>
<evidence type="ECO:0000256" key="7">
    <source>
        <dbReference type="SAM" id="Phobius"/>
    </source>
</evidence>
<dbReference type="InterPro" id="IPR004358">
    <property type="entry name" value="Sig_transdc_His_kin-like_C"/>
</dbReference>
<keyword evidence="4" id="KW-0808">Transferase</keyword>
<dbReference type="EMBL" id="JADIMI010000043">
    <property type="protein sequence ID" value="MBO8452131.1"/>
    <property type="molecule type" value="Genomic_DNA"/>
</dbReference>
<keyword evidence="3" id="KW-0597">Phosphoprotein</keyword>
<dbReference type="AlphaFoldDB" id="A0A9D9HHP8"/>
<evidence type="ECO:0000313" key="9">
    <source>
        <dbReference type="EMBL" id="MBO8452131.1"/>
    </source>
</evidence>
<dbReference type="PANTHER" id="PTHR45453:SF1">
    <property type="entry name" value="PHOSPHATE REGULON SENSOR PROTEIN PHOR"/>
    <property type="match status" value="1"/>
</dbReference>
<dbReference type="InterPro" id="IPR036890">
    <property type="entry name" value="HATPase_C_sf"/>
</dbReference>
<evidence type="ECO:0000256" key="4">
    <source>
        <dbReference type="ARBA" id="ARBA00022679"/>
    </source>
</evidence>
<reference evidence="9" key="2">
    <citation type="journal article" date="2021" name="PeerJ">
        <title>Extensive microbial diversity within the chicken gut microbiome revealed by metagenomics and culture.</title>
        <authorList>
            <person name="Gilroy R."/>
            <person name="Ravi A."/>
            <person name="Getino M."/>
            <person name="Pursley I."/>
            <person name="Horton D.L."/>
            <person name="Alikhan N.F."/>
            <person name="Baker D."/>
            <person name="Gharbi K."/>
            <person name="Hall N."/>
            <person name="Watson M."/>
            <person name="Adriaenssens E.M."/>
            <person name="Foster-Nyarko E."/>
            <person name="Jarju S."/>
            <person name="Secka A."/>
            <person name="Antonio M."/>
            <person name="Oren A."/>
            <person name="Chaudhuri R.R."/>
            <person name="La Ragione R."/>
            <person name="Hildebrand F."/>
            <person name="Pallen M.J."/>
        </authorList>
    </citation>
    <scope>NUCLEOTIDE SEQUENCE</scope>
    <source>
        <strain evidence="9">B1-20833</strain>
    </source>
</reference>
<keyword evidence="5" id="KW-0418">Kinase</keyword>
<feature type="domain" description="Histidine kinase" evidence="8">
    <location>
        <begin position="60"/>
        <end position="276"/>
    </location>
</feature>
<dbReference type="InterPro" id="IPR005467">
    <property type="entry name" value="His_kinase_dom"/>
</dbReference>
<dbReference type="GO" id="GO:0000155">
    <property type="term" value="F:phosphorelay sensor kinase activity"/>
    <property type="evidence" value="ECO:0007669"/>
    <property type="project" value="InterPro"/>
</dbReference>
<dbReference type="PRINTS" id="PR00344">
    <property type="entry name" value="BCTRLSENSOR"/>
</dbReference>
<dbReference type="Pfam" id="PF02518">
    <property type="entry name" value="HATPase_c"/>
    <property type="match status" value="1"/>
</dbReference>
<dbReference type="SUPFAM" id="SSF47384">
    <property type="entry name" value="Homodimeric domain of signal transducing histidine kinase"/>
    <property type="match status" value="1"/>
</dbReference>
<dbReference type="PROSITE" id="PS50109">
    <property type="entry name" value="HIS_KIN"/>
    <property type="match status" value="1"/>
</dbReference>
<dbReference type="GO" id="GO:0016036">
    <property type="term" value="P:cellular response to phosphate starvation"/>
    <property type="evidence" value="ECO:0007669"/>
    <property type="project" value="TreeGrafter"/>
</dbReference>
<dbReference type="Proteomes" id="UP000823661">
    <property type="component" value="Unassembled WGS sequence"/>
</dbReference>
<evidence type="ECO:0000256" key="2">
    <source>
        <dbReference type="ARBA" id="ARBA00012438"/>
    </source>
</evidence>
<protein>
    <recommendedName>
        <fullName evidence="2">histidine kinase</fullName>
        <ecNumber evidence="2">2.7.13.3</ecNumber>
    </recommendedName>
</protein>
<dbReference type="Gene3D" id="1.10.287.130">
    <property type="match status" value="1"/>
</dbReference>
<dbReference type="SUPFAM" id="SSF55874">
    <property type="entry name" value="ATPase domain of HSP90 chaperone/DNA topoisomerase II/histidine kinase"/>
    <property type="match status" value="1"/>
</dbReference>
<dbReference type="InterPro" id="IPR050351">
    <property type="entry name" value="BphY/WalK/GraS-like"/>
</dbReference>
<evidence type="ECO:0000256" key="5">
    <source>
        <dbReference type="ARBA" id="ARBA00022777"/>
    </source>
</evidence>
<organism evidence="9 10">
    <name type="scientific">Candidatus Cryptobacteroides intestinavium</name>
    <dbReference type="NCBI Taxonomy" id="2840766"/>
    <lineage>
        <taxon>Bacteria</taxon>
        <taxon>Pseudomonadati</taxon>
        <taxon>Bacteroidota</taxon>
        <taxon>Bacteroidia</taxon>
        <taxon>Bacteroidales</taxon>
        <taxon>Candidatus Cryptobacteroides</taxon>
    </lineage>
</organism>
<dbReference type="GO" id="GO:0004721">
    <property type="term" value="F:phosphoprotein phosphatase activity"/>
    <property type="evidence" value="ECO:0007669"/>
    <property type="project" value="TreeGrafter"/>
</dbReference>
<dbReference type="SMART" id="SM00387">
    <property type="entry name" value="HATPase_c"/>
    <property type="match status" value="1"/>
</dbReference>
<dbReference type="CDD" id="cd00082">
    <property type="entry name" value="HisKA"/>
    <property type="match status" value="1"/>
</dbReference>
<reference evidence="9" key="1">
    <citation type="submission" date="2020-10" db="EMBL/GenBank/DDBJ databases">
        <authorList>
            <person name="Gilroy R."/>
        </authorList>
    </citation>
    <scope>NUCLEOTIDE SEQUENCE</scope>
    <source>
        <strain evidence="9">B1-20833</strain>
    </source>
</reference>